<proteinExistence type="predicted"/>
<dbReference type="SMART" id="SM00692">
    <property type="entry name" value="DM3"/>
    <property type="match status" value="1"/>
</dbReference>
<dbReference type="Pfam" id="PF05485">
    <property type="entry name" value="THAP"/>
    <property type="match status" value="1"/>
</dbReference>
<dbReference type="GO" id="GO:0003677">
    <property type="term" value="F:DNA binding"/>
    <property type="evidence" value="ECO:0007669"/>
    <property type="project" value="UniProtKB-UniRule"/>
</dbReference>
<sequence>SVSETLNNMFDCSRKRCLDGVTEEKPTTSSGIPCFDIIKRHNQETDGTELSTQLTMPVQSTKCELLEVKQEEMSMDEECWNNSLVHQPAEGISWNPITKEKEGGPSGTAEIEEVVDIPFETVYCQEIFPKVEIKVENVEDCEPEMTITSQPEEDDAFVEPEVLTYPSKKTASHGLNLAPVVMESVIGTEKKSSSRKTCAMTGCEVNQARSPGLHFFKFPVSRPEICEQWVASCANEALDSLSKAALRAKLVCEKHFTNDSFTSTLKTRLKINAIPTTLEISSSPTTPLPEEVTSLSQSLKETPYTPPACTRSKAKGSVFNSPLQDSSTPLYKKYRSVKKRRLMPKKTDSPGKQNVLKRLHTALHSKKKSKQALDRTKKKPQNISNDVVLKALQSCPPEKVVIKVEVSEDYQPVTTITSQPEEKYTSFVEKEVLTYPSKKNASRGLNLTPVKECGHPEEDMTDPQLRETEEMHIIDSSELASSSFNPLKRLDKLKDSKVSSAKNKHAARPVFKVCQLCENQCFSTYKDLMDHYKSRHHVSSVPPPAKTVTTPPTNITFKRKRLLILNKSKVKSSVNPDGQDVFHIISLKDIPKRRRKAARQKIADLLDLIVEKDVDPQEIQLCI</sequence>
<gene>
    <name evidence="8" type="ORF">g.19251</name>
</gene>
<feature type="domain" description="THAP-type" evidence="7">
    <location>
        <begin position="194"/>
        <end position="278"/>
    </location>
</feature>
<dbReference type="PROSITE" id="PS50950">
    <property type="entry name" value="ZF_THAP"/>
    <property type="match status" value="1"/>
</dbReference>
<feature type="region of interest" description="Disordered" evidence="6">
    <location>
        <begin position="296"/>
        <end position="326"/>
    </location>
</feature>
<dbReference type="SUPFAM" id="SSF57716">
    <property type="entry name" value="Glucocorticoid receptor-like (DNA-binding domain)"/>
    <property type="match status" value="1"/>
</dbReference>
<dbReference type="GO" id="GO:0008270">
    <property type="term" value="F:zinc ion binding"/>
    <property type="evidence" value="ECO:0007669"/>
    <property type="project" value="UniProtKB-KW"/>
</dbReference>
<evidence type="ECO:0000256" key="6">
    <source>
        <dbReference type="SAM" id="MobiDB-lite"/>
    </source>
</evidence>
<dbReference type="InterPro" id="IPR006612">
    <property type="entry name" value="THAP_Znf"/>
</dbReference>
<evidence type="ECO:0000256" key="3">
    <source>
        <dbReference type="ARBA" id="ARBA00022833"/>
    </source>
</evidence>
<feature type="non-terminal residue" evidence="8">
    <location>
        <position position="1"/>
    </location>
</feature>
<dbReference type="AlphaFoldDB" id="A0A1B6ES05"/>
<keyword evidence="3" id="KW-0862">Zinc</keyword>
<evidence type="ECO:0000259" key="7">
    <source>
        <dbReference type="PROSITE" id="PS50950"/>
    </source>
</evidence>
<evidence type="ECO:0000256" key="2">
    <source>
        <dbReference type="ARBA" id="ARBA00022771"/>
    </source>
</evidence>
<organism evidence="8">
    <name type="scientific">Cuerna arida</name>
    <dbReference type="NCBI Taxonomy" id="1464854"/>
    <lineage>
        <taxon>Eukaryota</taxon>
        <taxon>Metazoa</taxon>
        <taxon>Ecdysozoa</taxon>
        <taxon>Arthropoda</taxon>
        <taxon>Hexapoda</taxon>
        <taxon>Insecta</taxon>
        <taxon>Pterygota</taxon>
        <taxon>Neoptera</taxon>
        <taxon>Paraneoptera</taxon>
        <taxon>Hemiptera</taxon>
        <taxon>Auchenorrhyncha</taxon>
        <taxon>Membracoidea</taxon>
        <taxon>Cicadellidae</taxon>
        <taxon>Cicadellinae</taxon>
        <taxon>Proconiini</taxon>
        <taxon>Cuerna</taxon>
    </lineage>
</organism>
<evidence type="ECO:0000313" key="8">
    <source>
        <dbReference type="EMBL" id="JAS40658.1"/>
    </source>
</evidence>
<dbReference type="EMBL" id="GECZ01029111">
    <property type="protein sequence ID" value="JAS40658.1"/>
    <property type="molecule type" value="Transcribed_RNA"/>
</dbReference>
<evidence type="ECO:0000256" key="5">
    <source>
        <dbReference type="PROSITE-ProRule" id="PRU00309"/>
    </source>
</evidence>
<evidence type="ECO:0000256" key="4">
    <source>
        <dbReference type="ARBA" id="ARBA00023125"/>
    </source>
</evidence>
<feature type="region of interest" description="Disordered" evidence="6">
    <location>
        <begin position="363"/>
        <end position="385"/>
    </location>
</feature>
<keyword evidence="2 5" id="KW-0863">Zinc-finger</keyword>
<feature type="compositionally biased region" description="Basic residues" evidence="6">
    <location>
        <begin position="363"/>
        <end position="380"/>
    </location>
</feature>
<protein>
    <recommendedName>
        <fullName evidence="7">THAP-type domain-containing protein</fullName>
    </recommendedName>
</protein>
<accession>A0A1B6ES05</accession>
<evidence type="ECO:0000256" key="1">
    <source>
        <dbReference type="ARBA" id="ARBA00022723"/>
    </source>
</evidence>
<keyword evidence="1" id="KW-0479">Metal-binding</keyword>
<dbReference type="SMART" id="SM00980">
    <property type="entry name" value="THAP"/>
    <property type="match status" value="1"/>
</dbReference>
<reference evidence="8" key="1">
    <citation type="submission" date="2015-11" db="EMBL/GenBank/DDBJ databases">
        <title>De novo transcriptome assembly of four potential Pierce s Disease insect vectors from Arizona vineyards.</title>
        <authorList>
            <person name="Tassone E.E."/>
        </authorList>
    </citation>
    <scope>NUCLEOTIDE SEQUENCE</scope>
</reference>
<name>A0A1B6ES05_9HEMI</name>
<keyword evidence="4 5" id="KW-0238">DNA-binding</keyword>